<dbReference type="AlphaFoldDB" id="A0AAV9Y0C9"/>
<feature type="compositionally biased region" description="Basic and acidic residues" evidence="1">
    <location>
        <begin position="293"/>
        <end position="317"/>
    </location>
</feature>
<evidence type="ECO:0000313" key="2">
    <source>
        <dbReference type="EMBL" id="KAK6590381.1"/>
    </source>
</evidence>
<comment type="caution">
    <text evidence="2">The sequence shown here is derived from an EMBL/GenBank/DDBJ whole genome shotgun (WGS) entry which is preliminary data.</text>
</comment>
<evidence type="ECO:0000313" key="3">
    <source>
        <dbReference type="Proteomes" id="UP001311799"/>
    </source>
</evidence>
<keyword evidence="3" id="KW-1185">Reference proteome</keyword>
<name>A0AAV9Y0C9_9CRYT</name>
<organism evidence="2 3">
    <name type="scientific">Cryptosporidium xiaoi</name>
    <dbReference type="NCBI Taxonomy" id="659607"/>
    <lineage>
        <taxon>Eukaryota</taxon>
        <taxon>Sar</taxon>
        <taxon>Alveolata</taxon>
        <taxon>Apicomplexa</taxon>
        <taxon>Conoidasida</taxon>
        <taxon>Coccidia</taxon>
        <taxon>Eucoccidiorida</taxon>
        <taxon>Eimeriorina</taxon>
        <taxon>Cryptosporidiidae</taxon>
        <taxon>Cryptosporidium</taxon>
    </lineage>
</organism>
<protein>
    <submittedName>
        <fullName evidence="2">Uncharacterized protein</fullName>
    </submittedName>
</protein>
<reference evidence="2 3" key="1">
    <citation type="submission" date="2023-10" db="EMBL/GenBank/DDBJ databases">
        <title>Comparative genomics analysis reveals potential genetic determinants of host preference in Cryptosporidium xiaoi.</title>
        <authorList>
            <person name="Xiao L."/>
            <person name="Li J."/>
        </authorList>
    </citation>
    <scope>NUCLEOTIDE SEQUENCE [LARGE SCALE GENOMIC DNA]</scope>
    <source>
        <strain evidence="2 3">52996</strain>
    </source>
</reference>
<feature type="region of interest" description="Disordered" evidence="1">
    <location>
        <begin position="276"/>
        <end position="319"/>
    </location>
</feature>
<evidence type="ECO:0000256" key="1">
    <source>
        <dbReference type="SAM" id="MobiDB-lite"/>
    </source>
</evidence>
<gene>
    <name evidence="2" type="ORF">RS030_162565</name>
</gene>
<dbReference type="Proteomes" id="UP001311799">
    <property type="component" value="Unassembled WGS sequence"/>
</dbReference>
<proteinExistence type="predicted"/>
<dbReference type="EMBL" id="JAWDEY010000007">
    <property type="protein sequence ID" value="KAK6590381.1"/>
    <property type="molecule type" value="Genomic_DNA"/>
</dbReference>
<accession>A0AAV9Y0C9</accession>
<feature type="compositionally biased region" description="Basic and acidic residues" evidence="1">
    <location>
        <begin position="276"/>
        <end position="286"/>
    </location>
</feature>
<sequence length="846" mass="96401">MEYSNLLVKGTSTLDFENNINEILRGRVYIMQNNIKPMTLIFSSKVYPQSYIEENEDLGFLESSSENREFFIAQNKEKVQLTSPCRAVVEQIYTNSGSVLVADNINGSISPKYILSLICKELPQNSILSSRKKKEMDKLILSVELSSRENAIITDVPDTEQIEQDNVVLGMWFNDYTYVRYEALSKLNNVISLYDKSQMIGQKFNRGLGLIKFEVEITPVMAGAELDYQKQIYDVTQLQDTGLPQVFQTDQTISPETVYNENNFEIQNKGDSIEQIDKKSDVEENKSKKKRYKNEVENSRDTEEYDDYGKKEDKKNEEEDDTIRNALLNAAATYSIITENKMKKDKLHKITNISGLMDPGNTKWIVRSPCSGVLMTNILEDEPGQKIEQGTLFATVKCNKSKKKSRDKNRELEDLIMPFSIKVTNIKIRLEESESNDSFNSEDGTLYSKVMKNERILSGKLINESKHVPSYLIYGNYQLITSPCQGRMSINKDVGNSVRGREKVFKVRCKNKKDDNYDKNDTAYGKSVKSGLVAHYFKEHHSVVKTGEAVAIIRNNWRVLASPCDGLLIYTDSPGLARSGTNIAIVICNDNKLKRKKIQATKSFMILATLLPNPSVVRKKQPIVIVDTSELNWEGSKDDIEESDDESEIENVTKTIFPIKEMNNVENTEKIIQDIISPCNGNLLRHFNHKIGAKIKEKNIITQIKCDDNKIYTFIAGKNIVILQDSVYRKNNETEGEKENVSNSSLSEVQISKGETLLQILFIHNIKYYVIKAPCTGYGYTLSSKGKKINKGKYFAVIQCKDGEKEYTTQKIRAIKDMEIISTYMSLKKKFLKGEPLFITIQQPTL</sequence>